<sequence>MALDGQNGDGPGSKYQWSDVISWVAKRTTWIILVGVGFIYLAQTSELESSFLGWLPQLLGTVGGTLVTAAVLGFAISDGEYVKLLREHVAQAIFTPQHYSSKGELVTRWRDITEYLLSGVLPFSSKDAALEIQRSYISAKNDYHFEEVEISIDILIDPSGTKAKIIQESRSRLVISPSCEKPIINQKITMVEGSSANLNCLEINGKAIDIEKCFEPCEDEPGAYKLIYEIPKEQILMNSGDDRYCTYKRVYCMEQDLQQEPFLATNIKRYVKGLTVESKIRVEGGGEEAGDSPYKLHFKRFGMNGNKSLKPYRSNGKTKWEVAGIGDLLLPGESYIIIIIKS</sequence>
<evidence type="ECO:0000313" key="2">
    <source>
        <dbReference type="EMBL" id="MDX6850279.1"/>
    </source>
</evidence>
<accession>A0ABU4S054</accession>
<evidence type="ECO:0000256" key="1">
    <source>
        <dbReference type="SAM" id="Phobius"/>
    </source>
</evidence>
<feature type="transmembrane region" description="Helical" evidence="1">
    <location>
        <begin position="20"/>
        <end position="42"/>
    </location>
</feature>
<dbReference type="Proteomes" id="UP001273505">
    <property type="component" value="Unassembled WGS sequence"/>
</dbReference>
<protein>
    <recommendedName>
        <fullName evidence="4">SMODS-associating 2TM beta-strand rich effector domain-containing protein</fullName>
    </recommendedName>
</protein>
<gene>
    <name evidence="2" type="ORF">SCD92_12970</name>
</gene>
<feature type="transmembrane region" description="Helical" evidence="1">
    <location>
        <begin position="54"/>
        <end position="76"/>
    </location>
</feature>
<evidence type="ECO:0000313" key="3">
    <source>
        <dbReference type="Proteomes" id="UP001273505"/>
    </source>
</evidence>
<reference evidence="2 3" key="1">
    <citation type="submission" date="2023-11" db="EMBL/GenBank/DDBJ databases">
        <title>Gilvimarinus fulvus sp. nov., isolated from the surface of Kelp.</title>
        <authorList>
            <person name="Sun Y.Y."/>
            <person name="Gong Y."/>
            <person name="Du Z.J."/>
        </authorList>
    </citation>
    <scope>NUCLEOTIDE SEQUENCE [LARGE SCALE GENOMIC DNA]</scope>
    <source>
        <strain evidence="2 3">SDUM040013</strain>
    </source>
</reference>
<keyword evidence="1" id="KW-0812">Transmembrane</keyword>
<keyword evidence="1" id="KW-0472">Membrane</keyword>
<evidence type="ECO:0008006" key="4">
    <source>
        <dbReference type="Google" id="ProtNLM"/>
    </source>
</evidence>
<keyword evidence="3" id="KW-1185">Reference proteome</keyword>
<comment type="caution">
    <text evidence="2">The sequence shown here is derived from an EMBL/GenBank/DDBJ whole genome shotgun (WGS) entry which is preliminary data.</text>
</comment>
<dbReference type="RefSeq" id="WP_302724306.1">
    <property type="nucleotide sequence ID" value="NZ_JAULRU010000783.1"/>
</dbReference>
<dbReference type="EMBL" id="JAXAFO010000022">
    <property type="protein sequence ID" value="MDX6850279.1"/>
    <property type="molecule type" value="Genomic_DNA"/>
</dbReference>
<name>A0ABU4S054_9GAMM</name>
<proteinExistence type="predicted"/>
<keyword evidence="1" id="KW-1133">Transmembrane helix</keyword>
<organism evidence="2 3">
    <name type="scientific">Gilvimarinus gilvus</name>
    <dbReference type="NCBI Taxonomy" id="3058038"/>
    <lineage>
        <taxon>Bacteria</taxon>
        <taxon>Pseudomonadati</taxon>
        <taxon>Pseudomonadota</taxon>
        <taxon>Gammaproteobacteria</taxon>
        <taxon>Cellvibrionales</taxon>
        <taxon>Cellvibrionaceae</taxon>
        <taxon>Gilvimarinus</taxon>
    </lineage>
</organism>